<proteinExistence type="inferred from homology"/>
<dbReference type="STRING" id="1121881.SAMN02745225_01653"/>
<name>A0A1M4WFJ0_9ACTN</name>
<dbReference type="PIRSF" id="PIRSF006648">
    <property type="entry name" value="DrrB"/>
    <property type="match status" value="1"/>
</dbReference>
<accession>A0A1M4WFJ0</accession>
<gene>
    <name evidence="7" type="ORF">SAMN02745225_01653</name>
</gene>
<reference evidence="8" key="1">
    <citation type="submission" date="2016-11" db="EMBL/GenBank/DDBJ databases">
        <authorList>
            <person name="Varghese N."/>
            <person name="Submissions S."/>
        </authorList>
    </citation>
    <scope>NUCLEOTIDE SEQUENCE [LARGE SCALE GENOMIC DNA]</scope>
    <source>
        <strain evidence="8">DSM 19514</strain>
    </source>
</reference>
<evidence type="ECO:0000313" key="8">
    <source>
        <dbReference type="Proteomes" id="UP000184295"/>
    </source>
</evidence>
<organism evidence="7 8">
    <name type="scientific">Ferrithrix thermotolerans DSM 19514</name>
    <dbReference type="NCBI Taxonomy" id="1121881"/>
    <lineage>
        <taxon>Bacteria</taxon>
        <taxon>Bacillati</taxon>
        <taxon>Actinomycetota</taxon>
        <taxon>Acidimicrobiia</taxon>
        <taxon>Acidimicrobiales</taxon>
        <taxon>Acidimicrobiaceae</taxon>
        <taxon>Ferrithrix</taxon>
    </lineage>
</organism>
<dbReference type="AlphaFoldDB" id="A0A1M4WFJ0"/>
<evidence type="ECO:0000256" key="5">
    <source>
        <dbReference type="RuleBase" id="RU361157"/>
    </source>
</evidence>
<dbReference type="Pfam" id="PF01061">
    <property type="entry name" value="ABC2_membrane"/>
    <property type="match status" value="1"/>
</dbReference>
<sequence length="287" mass="31585">MRFWLSLDMEWQMQIVDPNQDVQEFNDPQGSFGVKFRFAVLDTLVLAKRNLLRYVRLPGLLVFSTIQPVIFLLLFTYVFGGAVRGVHTKYVDFLVPGILIQTVAFGSTQTGVGLAEDLQSGIIDRFRSLPMSRSAVLAGRTLADTLRNLIVVLIMVVSGYIIGFRFQNGLGNALLVVLVAVLFGFSLSWISAFTGVSSKNTETANVAGFVWIFPLTFASAAFVPVSTMPGWLQVFAKANPITNSVDALRALTLGGPVNHYLLYSFAWMIGIVVVFAPLAISRYKSRS</sequence>
<evidence type="ECO:0000256" key="1">
    <source>
        <dbReference type="ARBA" id="ARBA00004141"/>
    </source>
</evidence>
<dbReference type="GO" id="GO:0043190">
    <property type="term" value="C:ATP-binding cassette (ABC) transporter complex"/>
    <property type="evidence" value="ECO:0007669"/>
    <property type="project" value="InterPro"/>
</dbReference>
<evidence type="ECO:0000256" key="4">
    <source>
        <dbReference type="ARBA" id="ARBA00023136"/>
    </source>
</evidence>
<feature type="domain" description="ABC transmembrane type-2" evidence="6">
    <location>
        <begin position="59"/>
        <end position="286"/>
    </location>
</feature>
<evidence type="ECO:0000259" key="6">
    <source>
        <dbReference type="PROSITE" id="PS51012"/>
    </source>
</evidence>
<feature type="transmembrane region" description="Helical" evidence="5">
    <location>
        <begin position="206"/>
        <end position="225"/>
    </location>
</feature>
<keyword evidence="2 5" id="KW-0812">Transmembrane</keyword>
<dbReference type="InterPro" id="IPR047817">
    <property type="entry name" value="ABC2_TM_bact-type"/>
</dbReference>
<dbReference type="PROSITE" id="PS51012">
    <property type="entry name" value="ABC_TM2"/>
    <property type="match status" value="1"/>
</dbReference>
<comment type="subcellular location">
    <subcellularLocation>
        <location evidence="5">Cell membrane</location>
        <topology evidence="5">Multi-pass membrane protein</topology>
    </subcellularLocation>
    <subcellularLocation>
        <location evidence="1">Membrane</location>
        <topology evidence="1">Multi-pass membrane protein</topology>
    </subcellularLocation>
</comment>
<dbReference type="GO" id="GO:0140359">
    <property type="term" value="F:ABC-type transporter activity"/>
    <property type="evidence" value="ECO:0007669"/>
    <property type="project" value="InterPro"/>
</dbReference>
<feature type="transmembrane region" description="Helical" evidence="5">
    <location>
        <begin position="260"/>
        <end position="280"/>
    </location>
</feature>
<comment type="caution">
    <text evidence="5">Lacks conserved residue(s) required for the propagation of feature annotation.</text>
</comment>
<feature type="transmembrane region" description="Helical" evidence="5">
    <location>
        <begin position="173"/>
        <end position="194"/>
    </location>
</feature>
<dbReference type="EMBL" id="FQUL01000025">
    <property type="protein sequence ID" value="SHE79937.1"/>
    <property type="molecule type" value="Genomic_DNA"/>
</dbReference>
<dbReference type="InterPro" id="IPR013525">
    <property type="entry name" value="ABC2_TM"/>
</dbReference>
<dbReference type="PANTHER" id="PTHR43229:SF2">
    <property type="entry name" value="NODULATION PROTEIN J"/>
    <property type="match status" value="1"/>
</dbReference>
<dbReference type="InterPro" id="IPR051784">
    <property type="entry name" value="Nod_factor_ABC_transporter"/>
</dbReference>
<dbReference type="Proteomes" id="UP000184295">
    <property type="component" value="Unassembled WGS sequence"/>
</dbReference>
<feature type="transmembrane region" description="Helical" evidence="5">
    <location>
        <begin position="60"/>
        <end position="80"/>
    </location>
</feature>
<feature type="transmembrane region" description="Helical" evidence="5">
    <location>
        <begin position="149"/>
        <end position="167"/>
    </location>
</feature>
<keyword evidence="8" id="KW-1185">Reference proteome</keyword>
<keyword evidence="5" id="KW-1003">Cell membrane</keyword>
<evidence type="ECO:0000256" key="2">
    <source>
        <dbReference type="ARBA" id="ARBA00022692"/>
    </source>
</evidence>
<keyword evidence="5" id="KW-0813">Transport</keyword>
<dbReference type="PANTHER" id="PTHR43229">
    <property type="entry name" value="NODULATION PROTEIN J"/>
    <property type="match status" value="1"/>
</dbReference>
<keyword evidence="3 5" id="KW-1133">Transmembrane helix</keyword>
<keyword evidence="4 5" id="KW-0472">Membrane</keyword>
<protein>
    <recommendedName>
        <fullName evidence="5">Transport permease protein</fullName>
    </recommendedName>
</protein>
<evidence type="ECO:0000313" key="7">
    <source>
        <dbReference type="EMBL" id="SHE79937.1"/>
    </source>
</evidence>
<evidence type="ECO:0000256" key="3">
    <source>
        <dbReference type="ARBA" id="ARBA00022989"/>
    </source>
</evidence>
<comment type="similarity">
    <text evidence="5">Belongs to the ABC-2 integral membrane protein family.</text>
</comment>
<dbReference type="InterPro" id="IPR000412">
    <property type="entry name" value="ABC_2_transport"/>
</dbReference>